<evidence type="ECO:0000313" key="2">
    <source>
        <dbReference type="EMBL" id="BAK83997.1"/>
    </source>
</evidence>
<evidence type="ECO:0000313" key="3">
    <source>
        <dbReference type="Proteomes" id="UP000009044"/>
    </source>
</evidence>
<dbReference type="EMBL" id="AP012159">
    <property type="protein sequence ID" value="BAK83997.1"/>
    <property type="molecule type" value="Genomic_DNA"/>
</dbReference>
<dbReference type="AlphaFoldDB" id="G2I7A0"/>
<proteinExistence type="predicted"/>
<dbReference type="KEGG" id="gxy:GLX_15850"/>
<sequence>MGVRVEQHYQPGLVLKVGKGPGRGLDHLAIGSPEAIGLGLCIGRARFFPAAAISAKGGHGGLADGAGHLALSRRSSGIPSHATSSSVWRRFTHPCIHCTGTGSEAEIRASKISAKDPKSHTMACTRSFGVSIIGPPPPTRSLRGGVSRCCDAEPPAGRTRPGR</sequence>
<protein>
    <submittedName>
        <fullName evidence="2">Uncharacterized protein</fullName>
    </submittedName>
</protein>
<feature type="region of interest" description="Disordered" evidence="1">
    <location>
        <begin position="128"/>
        <end position="163"/>
    </location>
</feature>
<name>G2I7A0_KOMMN</name>
<gene>
    <name evidence="2" type="ordered locus">GLX_15850</name>
</gene>
<evidence type="ECO:0000256" key="1">
    <source>
        <dbReference type="SAM" id="MobiDB-lite"/>
    </source>
</evidence>
<dbReference type="Proteomes" id="UP000009044">
    <property type="component" value="Chromosome"/>
</dbReference>
<dbReference type="HOGENOM" id="CLU_1624936_0_0_5"/>
<organism evidence="2 3">
    <name type="scientific">Komagataeibacter medellinensis (strain NBRC 3288 / BCRC 11682 / LMG 1693 / Kondo 51)</name>
    <name type="common">Gluconacetobacter medellinensis</name>
    <dbReference type="NCBI Taxonomy" id="634177"/>
    <lineage>
        <taxon>Bacteria</taxon>
        <taxon>Pseudomonadati</taxon>
        <taxon>Pseudomonadota</taxon>
        <taxon>Alphaproteobacteria</taxon>
        <taxon>Acetobacterales</taxon>
        <taxon>Acetobacteraceae</taxon>
        <taxon>Komagataeibacter</taxon>
    </lineage>
</organism>
<accession>G2I7A0</accession>
<reference evidence="3" key="1">
    <citation type="journal article" date="2011" name="J. Bacteriol.">
        <title>Complete genome sequence of NBRC 3288, a unique cellulose-nonproducing strain of Gluconacetobacter xylinus isolated from vinegar.</title>
        <authorList>
            <person name="Ogino H."/>
            <person name="Azuma Y."/>
            <person name="Hosoyama A."/>
            <person name="Nakazawa H."/>
            <person name="Matsutani M."/>
            <person name="Hasegawa A."/>
            <person name="Otsuyama K."/>
            <person name="Matsushita K."/>
            <person name="Fujita N."/>
            <person name="Shirai M."/>
        </authorList>
    </citation>
    <scope>NUCLEOTIDE SEQUENCE [LARGE SCALE GENOMIC DNA]</scope>
    <source>
        <strain evidence="3">NBRC 3288 / BCRC 11682 / LMG 1693</strain>
    </source>
</reference>